<name>A0A023B0L7_GRENI</name>
<comment type="caution">
    <text evidence="2">The sequence shown here is derived from an EMBL/GenBank/DDBJ whole genome shotgun (WGS) entry which is preliminary data.</text>
</comment>
<evidence type="ECO:0000313" key="2">
    <source>
        <dbReference type="EMBL" id="EZG45428.1"/>
    </source>
</evidence>
<gene>
    <name evidence="2" type="ORF">GNI_138630</name>
</gene>
<dbReference type="AlphaFoldDB" id="A0A023B0L7"/>
<organism evidence="2 3">
    <name type="scientific">Gregarina niphandrodes</name>
    <name type="common">Septate eugregarine</name>
    <dbReference type="NCBI Taxonomy" id="110365"/>
    <lineage>
        <taxon>Eukaryota</taxon>
        <taxon>Sar</taxon>
        <taxon>Alveolata</taxon>
        <taxon>Apicomplexa</taxon>
        <taxon>Conoidasida</taxon>
        <taxon>Gregarinasina</taxon>
        <taxon>Eugregarinorida</taxon>
        <taxon>Gregarinidae</taxon>
        <taxon>Gregarina</taxon>
    </lineage>
</organism>
<keyword evidence="1" id="KW-0175">Coiled coil</keyword>
<evidence type="ECO:0000313" key="3">
    <source>
        <dbReference type="Proteomes" id="UP000019763"/>
    </source>
</evidence>
<sequence length="255" mass="28802">MIQTSSVLCLVNNICNAAENSTTAAESSTTPAPEDTTVDPLSSLSAEERLQALQKQQVTLQNEQITELNHKNEGILKGIDQLETKAASLEQRAFESPTVQSVLEKAAASSVNTTKHNDGPIHIFRYIQNTFAQSLQARRLAEAEKASTPRVVVQSDQNSQLTRAVERAKKNEEYYIGHYKSKEEMEEALKKMEARVSFQTRAARLEEESIELDSHLTRAQKASRLQRLELRTRDMEHEYKIMRSALRNWDALQST</sequence>
<protein>
    <submittedName>
        <fullName evidence="2">Uncharacterized protein</fullName>
    </submittedName>
</protein>
<feature type="coiled-coil region" evidence="1">
    <location>
        <begin position="182"/>
        <end position="245"/>
    </location>
</feature>
<keyword evidence="3" id="KW-1185">Reference proteome</keyword>
<accession>A0A023B0L7</accession>
<reference evidence="2" key="1">
    <citation type="submission" date="2013-12" db="EMBL/GenBank/DDBJ databases">
        <authorList>
            <person name="Omoto C.K."/>
            <person name="Sibley D."/>
            <person name="Venepally P."/>
            <person name="Hadjithomas M."/>
            <person name="Karamycheva S."/>
            <person name="Brunk B."/>
            <person name="Roos D."/>
            <person name="Caler E."/>
            <person name="Lorenzi H."/>
        </authorList>
    </citation>
    <scope>NUCLEOTIDE SEQUENCE</scope>
</reference>
<dbReference type="RefSeq" id="XP_011132504.1">
    <property type="nucleotide sequence ID" value="XM_011134202.1"/>
</dbReference>
<proteinExistence type="predicted"/>
<dbReference type="EMBL" id="AFNH02001024">
    <property type="protein sequence ID" value="EZG45428.1"/>
    <property type="molecule type" value="Genomic_DNA"/>
</dbReference>
<evidence type="ECO:0000256" key="1">
    <source>
        <dbReference type="SAM" id="Coils"/>
    </source>
</evidence>
<dbReference type="Proteomes" id="UP000019763">
    <property type="component" value="Unassembled WGS sequence"/>
</dbReference>
<feature type="coiled-coil region" evidence="1">
    <location>
        <begin position="43"/>
        <end position="92"/>
    </location>
</feature>
<dbReference type="VEuPathDB" id="CryptoDB:GNI_138630"/>
<dbReference type="GeneID" id="22914929"/>